<name>A0AAJ0C0L9_9PEZI</name>
<keyword evidence="4" id="KW-1185">Reference proteome</keyword>
<feature type="region of interest" description="Disordered" evidence="1">
    <location>
        <begin position="217"/>
        <end position="251"/>
    </location>
</feature>
<feature type="region of interest" description="Disordered" evidence="1">
    <location>
        <begin position="266"/>
        <end position="305"/>
    </location>
</feature>
<sequence>MESAEKVAKAPRDLLNICATVTRCWQWGSSVFISLTVNLLFHQTHIYSSRVKAIQPLVLVSLGYSTLILVCICLLSKIEKVRTSSWHIFAMTSIPGDLLILSVFVAKVAVLSIEYFECSVLSRTDSYEDLMTQSTREKILTLVGGPPATPGRPQCHFPKELYSLSIVAILSYIMSILFTVLQLWRYRTAVSTVEAGPHPGHVVEAVSQPTYRPVMTQVERPPAPRPNAQAGPSRGRAPIPTTESHEDPKYANMPEGIIASMAIARSSEETTSSFNPDLFLVSDGFRAPEDPPPYTSRPSSLHGGF</sequence>
<dbReference type="Proteomes" id="UP001244011">
    <property type="component" value="Unassembled WGS sequence"/>
</dbReference>
<keyword evidence="2" id="KW-1133">Transmembrane helix</keyword>
<accession>A0AAJ0C0L9</accession>
<comment type="caution">
    <text evidence="3">The sequence shown here is derived from an EMBL/GenBank/DDBJ whole genome shotgun (WGS) entry which is preliminary data.</text>
</comment>
<feature type="transmembrane region" description="Helical" evidence="2">
    <location>
        <begin position="21"/>
        <end position="41"/>
    </location>
</feature>
<reference evidence="3" key="1">
    <citation type="submission" date="2023-06" db="EMBL/GenBank/DDBJ databases">
        <title>Genome-scale phylogeny and comparative genomics of the fungal order Sordariales.</title>
        <authorList>
            <consortium name="Lawrence Berkeley National Laboratory"/>
            <person name="Hensen N."/>
            <person name="Bonometti L."/>
            <person name="Westerberg I."/>
            <person name="Brannstrom I.O."/>
            <person name="Guillou S."/>
            <person name="Cros-Aarteil S."/>
            <person name="Calhoun S."/>
            <person name="Haridas S."/>
            <person name="Kuo A."/>
            <person name="Mondo S."/>
            <person name="Pangilinan J."/>
            <person name="Riley R."/>
            <person name="Labutti K."/>
            <person name="Andreopoulos B."/>
            <person name="Lipzen A."/>
            <person name="Chen C."/>
            <person name="Yanf M."/>
            <person name="Daum C."/>
            <person name="Ng V."/>
            <person name="Clum A."/>
            <person name="Steindorff A."/>
            <person name="Ohm R."/>
            <person name="Martin F."/>
            <person name="Silar P."/>
            <person name="Natvig D."/>
            <person name="Lalanne C."/>
            <person name="Gautier V."/>
            <person name="Ament-Velasquez S.L."/>
            <person name="Kruys A."/>
            <person name="Hutchinson M.I."/>
            <person name="Powell A.J."/>
            <person name="Barry K."/>
            <person name="Miller A.N."/>
            <person name="Grigoriev I.V."/>
            <person name="Debuchy R."/>
            <person name="Gladieux P."/>
            <person name="Thoren M.H."/>
            <person name="Johannesson H."/>
        </authorList>
    </citation>
    <scope>NUCLEOTIDE SEQUENCE</scope>
    <source>
        <strain evidence="3">8032-3</strain>
    </source>
</reference>
<dbReference type="EMBL" id="MU839007">
    <property type="protein sequence ID" value="KAK1767716.1"/>
    <property type="molecule type" value="Genomic_DNA"/>
</dbReference>
<dbReference type="GeneID" id="85307766"/>
<proteinExistence type="predicted"/>
<evidence type="ECO:0000256" key="1">
    <source>
        <dbReference type="SAM" id="MobiDB-lite"/>
    </source>
</evidence>
<gene>
    <name evidence="3" type="ORF">QBC33DRAFT_450770</name>
</gene>
<evidence type="ECO:0000313" key="3">
    <source>
        <dbReference type="EMBL" id="KAK1767716.1"/>
    </source>
</evidence>
<dbReference type="AlphaFoldDB" id="A0AAJ0C0L9"/>
<feature type="transmembrane region" description="Helical" evidence="2">
    <location>
        <begin position="88"/>
        <end position="113"/>
    </location>
</feature>
<dbReference type="RefSeq" id="XP_060283929.1">
    <property type="nucleotide sequence ID" value="XM_060424579.1"/>
</dbReference>
<evidence type="ECO:0000313" key="4">
    <source>
        <dbReference type="Proteomes" id="UP001244011"/>
    </source>
</evidence>
<protein>
    <submittedName>
        <fullName evidence="3">Uncharacterized protein</fullName>
    </submittedName>
</protein>
<keyword evidence="2" id="KW-0812">Transmembrane</keyword>
<evidence type="ECO:0000256" key="2">
    <source>
        <dbReference type="SAM" id="Phobius"/>
    </source>
</evidence>
<feature type="transmembrane region" description="Helical" evidence="2">
    <location>
        <begin position="53"/>
        <end position="76"/>
    </location>
</feature>
<organism evidence="3 4">
    <name type="scientific">Phialemonium atrogriseum</name>
    <dbReference type="NCBI Taxonomy" id="1093897"/>
    <lineage>
        <taxon>Eukaryota</taxon>
        <taxon>Fungi</taxon>
        <taxon>Dikarya</taxon>
        <taxon>Ascomycota</taxon>
        <taxon>Pezizomycotina</taxon>
        <taxon>Sordariomycetes</taxon>
        <taxon>Sordariomycetidae</taxon>
        <taxon>Cephalothecales</taxon>
        <taxon>Cephalothecaceae</taxon>
        <taxon>Phialemonium</taxon>
    </lineage>
</organism>
<keyword evidence="2" id="KW-0472">Membrane</keyword>
<feature type="transmembrane region" description="Helical" evidence="2">
    <location>
        <begin position="161"/>
        <end position="181"/>
    </location>
</feature>